<dbReference type="AlphaFoldDB" id="A0A0L0DVM9"/>
<feature type="domain" description="TerD" evidence="2">
    <location>
        <begin position="8"/>
        <end position="176"/>
    </location>
</feature>
<accession>A0A0L0DVM9</accession>
<dbReference type="RefSeq" id="XP_013760804.1">
    <property type="nucleotide sequence ID" value="XM_013905350.1"/>
</dbReference>
<dbReference type="eggNOG" id="ENOG502SAWS">
    <property type="taxonomic scope" value="Eukaryota"/>
</dbReference>
<evidence type="ECO:0000259" key="2">
    <source>
        <dbReference type="Pfam" id="PF02342"/>
    </source>
</evidence>
<dbReference type="PANTHER" id="PTHR32097">
    <property type="entry name" value="CAMP-BINDING PROTEIN 1-RELATED"/>
    <property type="match status" value="1"/>
</dbReference>
<feature type="region of interest" description="Disordered" evidence="1">
    <location>
        <begin position="247"/>
        <end position="267"/>
    </location>
</feature>
<feature type="domain" description="TerD" evidence="2">
    <location>
        <begin position="205"/>
        <end position="356"/>
    </location>
</feature>
<dbReference type="PANTHER" id="PTHR32097:SF17">
    <property type="entry name" value="CAMP-BINDING PROTEIN 1-RELATED"/>
    <property type="match status" value="1"/>
</dbReference>
<dbReference type="OrthoDB" id="443958at2759"/>
<keyword evidence="4" id="KW-1185">Reference proteome</keyword>
<dbReference type="CDD" id="cd06974">
    <property type="entry name" value="TerD_like"/>
    <property type="match status" value="4"/>
</dbReference>
<dbReference type="Pfam" id="PF02342">
    <property type="entry name" value="TerD"/>
    <property type="match status" value="5"/>
</dbReference>
<dbReference type="EMBL" id="GL349441">
    <property type="protein sequence ID" value="KNC56285.1"/>
    <property type="molecule type" value="Genomic_DNA"/>
</dbReference>
<organism evidence="3 4">
    <name type="scientific">Thecamonas trahens ATCC 50062</name>
    <dbReference type="NCBI Taxonomy" id="461836"/>
    <lineage>
        <taxon>Eukaryota</taxon>
        <taxon>Apusozoa</taxon>
        <taxon>Apusomonadida</taxon>
        <taxon>Apusomonadidae</taxon>
        <taxon>Thecamonas</taxon>
    </lineage>
</organism>
<proteinExistence type="predicted"/>
<dbReference type="InterPro" id="IPR003325">
    <property type="entry name" value="TerD"/>
</dbReference>
<dbReference type="GeneID" id="25561943"/>
<dbReference type="InterPro" id="IPR051324">
    <property type="entry name" value="Stress/Tellurium_Resist"/>
</dbReference>
<sequence length="1156" mass="120840">MADTQTIIKRGQTLALAGELGSYEWLTIGAGWESETSVDLDLKAVLLDENDKNMGVVDYSNLTAADGAVVHSGDNRSGAGEGDDESVSVNVNTLPEGVDSIVFLIAAFGSASFASVSKLTARLHVGRGEGQEAVGAYEVKGEDGVRVVLMARLFRENGMFKFSALGEAADTADIAALLPIVEKSVADKKPKPAALEQGSTIIFEGPSKVMVAVGWDTEGDVDLDLYSVLMDKKPKAVELVNYSNLSSENGSVQHGGDNRQGTGSGDDEHIVVSLDEVSEKISVLTFPITAYGDAKNWNKVQSFYIRLVNVSTPTAPRELARFTLDGPPAGEYNALLMATLARHSSGGWAFGAAGEPIVEREVKDSKTLAKALKDKMKAKAKAPDAIALAVKDSVTVDPRAVKVAMGWQTKGKKADFDLKALLLSGDGFIVEEVDFSNMVSSDGKVTHSGDDKTGSRDGDDEVVSVNLPGVGIDVESILFVVANYGGALSDAKSAFVRLVDDGGDEPYEIARHDMNLNTTEKALMVATLARVPNSPRWSFTVIAKPVAALRNADVASSLQREKIGVELAPGDIGSLAPPSETFVGMTWNTSAALTQSMADIGFHLFPFAALVDAAGAVTAVVSETAPASADGAVVFHGESPYDQNDAAGHYVKFPEVDASVHSIVFGVAHFDAHGFSQVDSVRARISDVEGGIVQEMGRYSTSSSGSHQGVLLLKMARDSAHAGSWSVSALGAQTQALGSEAELAGAVEAFLADVESQVLTLETDGVARMLAPQKVTIGFSWPEATAPEALAPGCYTLDAKGSIDKKIDHDKTAAKDGSIVVSTDLKSTDPSAAANASVMVDFAALPPKVTQVLVVATTKFAKKSSMTGAGTGSVAVSEGESGSGPLLFRTQAATMDGTHNGFVFLWFTRESGDAGNWIANAINRPATAAKQKELVKKFVAEQAALEAAARRTTELAAGQVAAINAADLLRVGVGWNAGKKLLGLLKKGADLDLVALLLSEQGKLVGVVDYKNKESADGALVHSGDDPNGKSEGENESIVVDLTKVSPSVQAMVFVITAYQISFKNIKSCFMALSDEGESGAPPFALIEHDGAGDHTATVMGSVFRSGAGWKIKALGQPASATEHDAVVGALDANVGKPQSLKLRKGDCLEFEGPTT</sequence>
<dbReference type="Proteomes" id="UP000054408">
    <property type="component" value="Unassembled WGS sequence"/>
</dbReference>
<feature type="region of interest" description="Disordered" evidence="1">
    <location>
        <begin position="441"/>
        <end position="460"/>
    </location>
</feature>
<feature type="domain" description="TerD" evidence="2">
    <location>
        <begin position="581"/>
        <end position="735"/>
    </location>
</feature>
<gene>
    <name evidence="3" type="ORF">AMSG_02254</name>
</gene>
<feature type="compositionally biased region" description="Basic and acidic residues" evidence="1">
    <location>
        <begin position="444"/>
        <end position="457"/>
    </location>
</feature>
<name>A0A0L0DVM9_THETB</name>
<protein>
    <submittedName>
        <fullName evidence="3">Stress protein</fullName>
    </submittedName>
</protein>
<dbReference type="Gene3D" id="2.60.60.30">
    <property type="entry name" value="sav2460 like domains"/>
    <property type="match status" value="6"/>
</dbReference>
<feature type="domain" description="TerD" evidence="2">
    <location>
        <begin position="958"/>
        <end position="1118"/>
    </location>
</feature>
<evidence type="ECO:0000313" key="4">
    <source>
        <dbReference type="Proteomes" id="UP000054408"/>
    </source>
</evidence>
<evidence type="ECO:0000313" key="3">
    <source>
        <dbReference type="EMBL" id="KNC56285.1"/>
    </source>
</evidence>
<evidence type="ECO:0000256" key="1">
    <source>
        <dbReference type="SAM" id="MobiDB-lite"/>
    </source>
</evidence>
<reference evidence="3 4" key="1">
    <citation type="submission" date="2010-05" db="EMBL/GenBank/DDBJ databases">
        <title>The Genome Sequence of Thecamonas trahens ATCC 50062.</title>
        <authorList>
            <consortium name="The Broad Institute Genome Sequencing Platform"/>
            <person name="Russ C."/>
            <person name="Cuomo C."/>
            <person name="Shea T."/>
            <person name="Young S.K."/>
            <person name="Zeng Q."/>
            <person name="Koehrsen M."/>
            <person name="Haas B."/>
            <person name="Borodovsky M."/>
            <person name="Guigo R."/>
            <person name="Alvarado L."/>
            <person name="Berlin A."/>
            <person name="Bochicchio J."/>
            <person name="Borenstein D."/>
            <person name="Chapman S."/>
            <person name="Chen Z."/>
            <person name="Freedman E."/>
            <person name="Gellesch M."/>
            <person name="Goldberg J."/>
            <person name="Griggs A."/>
            <person name="Gujja S."/>
            <person name="Heilman E."/>
            <person name="Heiman D."/>
            <person name="Hepburn T."/>
            <person name="Howarth C."/>
            <person name="Jen D."/>
            <person name="Larson L."/>
            <person name="Mehta T."/>
            <person name="Park D."/>
            <person name="Pearson M."/>
            <person name="Roberts A."/>
            <person name="Saif S."/>
            <person name="Shenoy N."/>
            <person name="Sisk P."/>
            <person name="Stolte C."/>
            <person name="Sykes S."/>
            <person name="Thomson T."/>
            <person name="Walk T."/>
            <person name="White J."/>
            <person name="Yandava C."/>
            <person name="Burger G."/>
            <person name="Gray M.W."/>
            <person name="Holland P.W.H."/>
            <person name="King N."/>
            <person name="Lang F.B.F."/>
            <person name="Roger A.J."/>
            <person name="Ruiz-Trillo I."/>
            <person name="Lander E."/>
            <person name="Nusbaum C."/>
        </authorList>
    </citation>
    <scope>NUCLEOTIDE SEQUENCE [LARGE SCALE GENOMIC DNA]</scope>
    <source>
        <strain evidence="3 4">ATCC 50062</strain>
    </source>
</reference>
<feature type="domain" description="TerD" evidence="2">
    <location>
        <begin position="399"/>
        <end position="546"/>
    </location>
</feature>